<dbReference type="GO" id="GO:0005886">
    <property type="term" value="C:plasma membrane"/>
    <property type="evidence" value="ECO:0007669"/>
    <property type="project" value="UniProtKB-SubCell"/>
</dbReference>
<evidence type="ECO:0000313" key="10">
    <source>
        <dbReference type="EMBL" id="VEP12728.1"/>
    </source>
</evidence>
<keyword evidence="7 9" id="KW-1133">Transmembrane helix</keyword>
<evidence type="ECO:0000313" key="11">
    <source>
        <dbReference type="Proteomes" id="UP000320055"/>
    </source>
</evidence>
<organism evidence="10 11">
    <name type="scientific">Hyella patelloides LEGE 07179</name>
    <dbReference type="NCBI Taxonomy" id="945734"/>
    <lineage>
        <taxon>Bacteria</taxon>
        <taxon>Bacillati</taxon>
        <taxon>Cyanobacteriota</taxon>
        <taxon>Cyanophyceae</taxon>
        <taxon>Pleurocapsales</taxon>
        <taxon>Hyellaceae</taxon>
        <taxon>Hyella</taxon>
    </lineage>
</organism>
<dbReference type="Pfam" id="PF03186">
    <property type="entry name" value="CobD_Cbib"/>
    <property type="match status" value="1"/>
</dbReference>
<feature type="transmembrane region" description="Helical" evidence="9">
    <location>
        <begin position="174"/>
        <end position="194"/>
    </location>
</feature>
<sequence length="329" mass="36509">MLNFSEVFLSLIPAHAAFSLLIAAVWDYIIGDPRFLIHPVQIMGWIIQKYTELTVDVYHQKWQRRLSGIILGLSLVVGSGIFGWLVVKFADDFNRWLGYFLEVILLASCFAGRSLRKAAEEVLQPLLTKDVTIARSKLSIYVGRDTDNLSTTEILRAVLETVGENAVDGITAPLFYAILGVWLGIGGVPLALAYKAASTLDSMIGYLREPYIDIGWFSAQLEDLLTWLPCRLTVLTLAVFSGKPRKVLAICRRDAILDPSPNSGWSECVYAAILGVQLGGVNTYKGEIKEKPLLGNPDNPITPELIEKALNLTRYCFLLWLAVAVISYQ</sequence>
<proteinExistence type="inferred from homology"/>
<keyword evidence="4 9" id="KW-1003">Cell membrane</keyword>
<dbReference type="GO" id="GO:0015420">
    <property type="term" value="F:ABC-type vitamin B12 transporter activity"/>
    <property type="evidence" value="ECO:0007669"/>
    <property type="project" value="UniProtKB-UniRule"/>
</dbReference>
<name>A0A563VMS8_9CYAN</name>
<dbReference type="EMBL" id="CAACVJ010000070">
    <property type="protein sequence ID" value="VEP12728.1"/>
    <property type="molecule type" value="Genomic_DNA"/>
</dbReference>
<feature type="transmembrane region" description="Helical" evidence="9">
    <location>
        <begin position="69"/>
        <end position="90"/>
    </location>
</feature>
<dbReference type="UniPathway" id="UPA00148"/>
<feature type="transmembrane region" description="Helical" evidence="9">
    <location>
        <begin position="12"/>
        <end position="30"/>
    </location>
</feature>
<accession>A0A563VMS8</accession>
<evidence type="ECO:0000256" key="8">
    <source>
        <dbReference type="ARBA" id="ARBA00023136"/>
    </source>
</evidence>
<dbReference type="GO" id="GO:0009236">
    <property type="term" value="P:cobalamin biosynthetic process"/>
    <property type="evidence" value="ECO:0007669"/>
    <property type="project" value="UniProtKB-UniRule"/>
</dbReference>
<dbReference type="PANTHER" id="PTHR34308">
    <property type="entry name" value="COBALAMIN BIOSYNTHESIS PROTEIN CBIB"/>
    <property type="match status" value="1"/>
</dbReference>
<keyword evidence="6 9" id="KW-0812">Transmembrane</keyword>
<dbReference type="AlphaFoldDB" id="A0A563VMS8"/>
<evidence type="ECO:0000256" key="9">
    <source>
        <dbReference type="HAMAP-Rule" id="MF_00024"/>
    </source>
</evidence>
<reference evidence="10 11" key="1">
    <citation type="submission" date="2019-01" db="EMBL/GenBank/DDBJ databases">
        <authorList>
            <person name="Brito A."/>
        </authorList>
    </citation>
    <scope>NUCLEOTIDE SEQUENCE [LARGE SCALE GENOMIC DNA]</scope>
    <source>
        <strain evidence="10">1</strain>
    </source>
</reference>
<dbReference type="Proteomes" id="UP000320055">
    <property type="component" value="Unassembled WGS sequence"/>
</dbReference>
<evidence type="ECO:0000256" key="2">
    <source>
        <dbReference type="ARBA" id="ARBA00004953"/>
    </source>
</evidence>
<gene>
    <name evidence="9 10" type="primary">cobD</name>
    <name evidence="10" type="ORF">H1P_1610008</name>
</gene>
<dbReference type="InterPro" id="IPR004485">
    <property type="entry name" value="Cobalamin_biosynth_CobD/CbiB"/>
</dbReference>
<dbReference type="PANTHER" id="PTHR34308:SF1">
    <property type="entry name" value="COBALAMIN BIOSYNTHESIS PROTEIN CBIB"/>
    <property type="match status" value="1"/>
</dbReference>
<dbReference type="GO" id="GO:0048472">
    <property type="term" value="F:threonine-phosphate decarboxylase activity"/>
    <property type="evidence" value="ECO:0007669"/>
    <property type="project" value="InterPro"/>
</dbReference>
<comment type="caution">
    <text evidence="9">Lacks conserved residue(s) required for the propagation of feature annotation.</text>
</comment>
<comment type="similarity">
    <text evidence="3 9">Belongs to the CobD/CbiB family.</text>
</comment>
<comment type="pathway">
    <text evidence="2 9">Cofactor biosynthesis; adenosylcobalamin biosynthesis.</text>
</comment>
<keyword evidence="11" id="KW-1185">Reference proteome</keyword>
<evidence type="ECO:0000256" key="4">
    <source>
        <dbReference type="ARBA" id="ARBA00022475"/>
    </source>
</evidence>
<evidence type="ECO:0000256" key="1">
    <source>
        <dbReference type="ARBA" id="ARBA00004651"/>
    </source>
</evidence>
<comment type="function">
    <text evidence="9">Converts cobyric acid to cobinamide by the addition of aminopropanol on the F carboxylic group.</text>
</comment>
<protein>
    <recommendedName>
        <fullName evidence="9">Cobalamin biosynthesis protein CobD</fullName>
    </recommendedName>
</protein>
<feature type="transmembrane region" description="Helical" evidence="9">
    <location>
        <begin position="96"/>
        <end position="115"/>
    </location>
</feature>
<keyword evidence="5 9" id="KW-0169">Cobalamin biosynthesis</keyword>
<evidence type="ECO:0000256" key="7">
    <source>
        <dbReference type="ARBA" id="ARBA00022989"/>
    </source>
</evidence>
<dbReference type="HAMAP" id="MF_00024">
    <property type="entry name" value="CobD_CbiB"/>
    <property type="match status" value="1"/>
</dbReference>
<dbReference type="NCBIfam" id="TIGR00380">
    <property type="entry name" value="cobal_cbiB"/>
    <property type="match status" value="1"/>
</dbReference>
<keyword evidence="8 9" id="KW-0472">Membrane</keyword>
<evidence type="ECO:0000256" key="6">
    <source>
        <dbReference type="ARBA" id="ARBA00022692"/>
    </source>
</evidence>
<evidence type="ECO:0000256" key="5">
    <source>
        <dbReference type="ARBA" id="ARBA00022573"/>
    </source>
</evidence>
<evidence type="ECO:0000256" key="3">
    <source>
        <dbReference type="ARBA" id="ARBA00006263"/>
    </source>
</evidence>
<comment type="subcellular location">
    <subcellularLocation>
        <location evidence="1 9">Cell membrane</location>
        <topology evidence="1 9">Multi-pass membrane protein</topology>
    </subcellularLocation>
</comment>